<dbReference type="Proteomes" id="UP000198939">
    <property type="component" value="Unassembled WGS sequence"/>
</dbReference>
<keyword evidence="2" id="KW-0378">Hydrolase</keyword>
<protein>
    <submittedName>
        <fullName evidence="3">tRNA(Adenine34) deaminase</fullName>
    </submittedName>
    <submittedName>
        <fullName evidence="2">tRNA-specific adenosine deaminase</fullName>
        <ecNumber evidence="2">3.5.4.33</ecNumber>
    </submittedName>
</protein>
<accession>A0A1H8TJ25</accession>
<dbReference type="PANTHER" id="PTHR11079:SF179">
    <property type="entry name" value="TRNA(ADENINE(34)) DEAMINASE, CHLOROPLASTIC"/>
    <property type="match status" value="1"/>
</dbReference>
<dbReference type="RefSeq" id="WP_072379807.1">
    <property type="nucleotide sequence ID" value="NZ_FNXB01000038.1"/>
</dbReference>
<evidence type="ECO:0000313" key="4">
    <source>
        <dbReference type="Proteomes" id="UP000183063"/>
    </source>
</evidence>
<keyword evidence="5" id="KW-1185">Reference proteome</keyword>
<dbReference type="GO" id="GO:0052717">
    <property type="term" value="F:tRNA-specific adenosine-34 deaminase activity"/>
    <property type="evidence" value="ECO:0007669"/>
    <property type="project" value="UniProtKB-EC"/>
</dbReference>
<dbReference type="EMBL" id="FNXB01000038">
    <property type="protein sequence ID" value="SEI15136.1"/>
    <property type="molecule type" value="Genomic_DNA"/>
</dbReference>
<dbReference type="EC" id="3.5.4.33" evidence="2"/>
<name>A0A1H8TJ25_9HYPH</name>
<dbReference type="OrthoDB" id="9802676at2"/>
<organism evidence="2 4">
    <name type="scientific">Rhizobium tibeticum</name>
    <dbReference type="NCBI Taxonomy" id="501024"/>
    <lineage>
        <taxon>Bacteria</taxon>
        <taxon>Pseudomonadati</taxon>
        <taxon>Pseudomonadota</taxon>
        <taxon>Alphaproteobacteria</taxon>
        <taxon>Hyphomicrobiales</taxon>
        <taxon>Rhizobiaceae</taxon>
        <taxon>Rhizobium/Agrobacterium group</taxon>
        <taxon>Rhizobium</taxon>
    </lineage>
</organism>
<dbReference type="STRING" id="501024.RTCCBAU85039_5206"/>
<dbReference type="PROSITE" id="PS51747">
    <property type="entry name" value="CYT_DCMP_DEAMINASES_2"/>
    <property type="match status" value="1"/>
</dbReference>
<evidence type="ECO:0000259" key="1">
    <source>
        <dbReference type="PROSITE" id="PS51747"/>
    </source>
</evidence>
<reference evidence="4" key="3">
    <citation type="submission" date="2016-10" db="EMBL/GenBank/DDBJ databases">
        <authorList>
            <person name="Wibberg D."/>
        </authorList>
    </citation>
    <scope>NUCLEOTIDE SEQUENCE [LARGE SCALE GENOMIC DNA]</scope>
</reference>
<evidence type="ECO:0000313" key="2">
    <source>
        <dbReference type="EMBL" id="SEI15136.1"/>
    </source>
</evidence>
<reference evidence="2" key="1">
    <citation type="submission" date="2016-10" db="EMBL/GenBank/DDBJ databases">
        <authorList>
            <person name="de Groot N.N."/>
        </authorList>
    </citation>
    <scope>NUCLEOTIDE SEQUENCE [LARGE SCALE GENOMIC DNA]</scope>
    <source>
        <strain evidence="2">CCBAU85039</strain>
    </source>
</reference>
<dbReference type="Proteomes" id="UP000183063">
    <property type="component" value="Unassembled WGS sequence"/>
</dbReference>
<dbReference type="Pfam" id="PF00383">
    <property type="entry name" value="dCMP_cyt_deam_1"/>
    <property type="match status" value="1"/>
</dbReference>
<reference evidence="3 5" key="2">
    <citation type="submission" date="2016-10" db="EMBL/GenBank/DDBJ databases">
        <authorList>
            <person name="Varghese N."/>
            <person name="Submissions S."/>
        </authorList>
    </citation>
    <scope>NUCLEOTIDE SEQUENCE [LARGE SCALE GENOMIC DNA]</scope>
    <source>
        <strain evidence="3 5">CGMCC 1.7071</strain>
    </source>
</reference>
<evidence type="ECO:0000313" key="5">
    <source>
        <dbReference type="Proteomes" id="UP000198939"/>
    </source>
</evidence>
<dbReference type="InterPro" id="IPR016193">
    <property type="entry name" value="Cytidine_deaminase-like"/>
</dbReference>
<sequence length="174" mass="19261">MPLSDDERMMDHALAEARIALYQGVFPVGAVLAAGTRIVGRAHKTMASNHLSHAEMNLYHKVFVGDYNYARAENLTLYTTLEPCVMCFGTTLHLPVTRVVFAMTDDYGGCGATRLEPAPPRHLSRQVAVEGGVRRLDACRLFKEFLDNTTEAFWRQGGAQHFQAAVYAELNSAN</sequence>
<dbReference type="Gene3D" id="3.40.140.10">
    <property type="entry name" value="Cytidine Deaminase, domain 2"/>
    <property type="match status" value="1"/>
</dbReference>
<dbReference type="InterPro" id="IPR002125">
    <property type="entry name" value="CMP_dCMP_dom"/>
</dbReference>
<dbReference type="SUPFAM" id="SSF53927">
    <property type="entry name" value="Cytidine deaminase-like"/>
    <property type="match status" value="1"/>
</dbReference>
<evidence type="ECO:0000313" key="3">
    <source>
        <dbReference type="EMBL" id="SEO90573.1"/>
    </source>
</evidence>
<proteinExistence type="predicted"/>
<gene>
    <name evidence="2" type="primary">tadA_2</name>
    <name evidence="2" type="ORF">RTCCBAU85039_5206</name>
    <name evidence="3" type="ORF">SAMN05216228_10291</name>
</gene>
<dbReference type="PANTHER" id="PTHR11079">
    <property type="entry name" value="CYTOSINE DEAMINASE FAMILY MEMBER"/>
    <property type="match status" value="1"/>
</dbReference>
<feature type="domain" description="CMP/dCMP-type deaminase" evidence="1">
    <location>
        <begin position="4"/>
        <end position="127"/>
    </location>
</feature>
<dbReference type="EMBL" id="FOCV01000029">
    <property type="protein sequence ID" value="SEO90573.1"/>
    <property type="molecule type" value="Genomic_DNA"/>
</dbReference>
<dbReference type="GO" id="GO:0002100">
    <property type="term" value="P:tRNA wobble adenosine to inosine editing"/>
    <property type="evidence" value="ECO:0007669"/>
    <property type="project" value="TreeGrafter"/>
</dbReference>
<dbReference type="CDD" id="cd01285">
    <property type="entry name" value="nucleoside_deaminase"/>
    <property type="match status" value="1"/>
</dbReference>
<dbReference type="AlphaFoldDB" id="A0A1H8TJ25"/>